<dbReference type="InterPro" id="IPR018649">
    <property type="entry name" value="SHOCT"/>
</dbReference>
<name>A0A3B1C2M8_9ZZZZ</name>
<gene>
    <name evidence="3" type="ORF">MNBD_IGNAVI01-347</name>
</gene>
<protein>
    <recommendedName>
        <fullName evidence="2">SHOCT domain-containing protein</fullName>
    </recommendedName>
</protein>
<reference evidence="3" key="1">
    <citation type="submission" date="2018-06" db="EMBL/GenBank/DDBJ databases">
        <authorList>
            <person name="Zhirakovskaya E."/>
        </authorList>
    </citation>
    <scope>NUCLEOTIDE SEQUENCE</scope>
</reference>
<accession>A0A3B1C2M8</accession>
<keyword evidence="1" id="KW-0472">Membrane</keyword>
<keyword evidence="1" id="KW-0812">Transmembrane</keyword>
<keyword evidence="1" id="KW-1133">Transmembrane helix</keyword>
<dbReference type="AlphaFoldDB" id="A0A3B1C2M8"/>
<proteinExistence type="predicted"/>
<evidence type="ECO:0000313" key="3">
    <source>
        <dbReference type="EMBL" id="VAX24439.1"/>
    </source>
</evidence>
<dbReference type="EMBL" id="UOGD01000273">
    <property type="protein sequence ID" value="VAX24439.1"/>
    <property type="molecule type" value="Genomic_DNA"/>
</dbReference>
<feature type="domain" description="SHOCT" evidence="2">
    <location>
        <begin position="55"/>
        <end position="80"/>
    </location>
</feature>
<evidence type="ECO:0000256" key="1">
    <source>
        <dbReference type="SAM" id="Phobius"/>
    </source>
</evidence>
<dbReference type="CDD" id="cd11586">
    <property type="entry name" value="VbhA_like"/>
    <property type="match status" value="1"/>
</dbReference>
<dbReference type="Pfam" id="PF09851">
    <property type="entry name" value="SHOCT"/>
    <property type="match status" value="1"/>
</dbReference>
<organism evidence="3">
    <name type="scientific">hydrothermal vent metagenome</name>
    <dbReference type="NCBI Taxonomy" id="652676"/>
    <lineage>
        <taxon>unclassified sequences</taxon>
        <taxon>metagenomes</taxon>
        <taxon>ecological metagenomes</taxon>
    </lineage>
</organism>
<sequence>MGPEYFWGGGMWIFPIIMLVVMLVVIYLIFGRGRMAPPWYYDDRHYRTHDTSDKALDILKQRYAKGEISKEEFERIKNDII</sequence>
<dbReference type="InterPro" id="IPR033788">
    <property type="entry name" value="VbhA-like"/>
</dbReference>
<feature type="transmembrane region" description="Helical" evidence="1">
    <location>
        <begin position="12"/>
        <end position="30"/>
    </location>
</feature>
<evidence type="ECO:0000259" key="2">
    <source>
        <dbReference type="Pfam" id="PF09851"/>
    </source>
</evidence>